<evidence type="ECO:0000256" key="3">
    <source>
        <dbReference type="ARBA" id="ARBA00023125"/>
    </source>
</evidence>
<dbReference type="SMART" id="SM00354">
    <property type="entry name" value="HTH_LACI"/>
    <property type="match status" value="1"/>
</dbReference>
<evidence type="ECO:0000259" key="5">
    <source>
        <dbReference type="PROSITE" id="PS50932"/>
    </source>
</evidence>
<name>A0A2S8STK5_9BACT</name>
<dbReference type="Gene3D" id="3.40.50.2300">
    <property type="match status" value="2"/>
</dbReference>
<dbReference type="InterPro" id="IPR010982">
    <property type="entry name" value="Lambda_DNA-bd_dom_sf"/>
</dbReference>
<organism evidence="6 7">
    <name type="scientific">Abditibacterium utsteinense</name>
    <dbReference type="NCBI Taxonomy" id="1960156"/>
    <lineage>
        <taxon>Bacteria</taxon>
        <taxon>Pseudomonadati</taxon>
        <taxon>Abditibacteriota</taxon>
        <taxon>Abditibacteriia</taxon>
        <taxon>Abditibacteriales</taxon>
        <taxon>Abditibacteriaceae</taxon>
        <taxon>Abditibacterium</taxon>
    </lineage>
</organism>
<dbReference type="GO" id="GO:0000976">
    <property type="term" value="F:transcription cis-regulatory region binding"/>
    <property type="evidence" value="ECO:0007669"/>
    <property type="project" value="TreeGrafter"/>
</dbReference>
<keyword evidence="2" id="KW-0805">Transcription regulation</keyword>
<protein>
    <submittedName>
        <fullName evidence="6">Transcriptional regulator, LacI family</fullName>
    </submittedName>
</protein>
<keyword evidence="4" id="KW-0804">Transcription</keyword>
<dbReference type="CDD" id="cd01392">
    <property type="entry name" value="HTH_LacI"/>
    <property type="match status" value="1"/>
</dbReference>
<dbReference type="InterPro" id="IPR000843">
    <property type="entry name" value="HTH_LacI"/>
</dbReference>
<reference evidence="6 7" key="1">
    <citation type="journal article" date="2018" name="Syst. Appl. Microbiol.">
        <title>Abditibacterium utsteinense sp. nov., the first cultivated member of candidate phylum FBP, isolated from ice-free Antarctic soil samples.</title>
        <authorList>
            <person name="Tahon G."/>
            <person name="Tytgat B."/>
            <person name="Lebbe L."/>
            <person name="Carlier A."/>
            <person name="Willems A."/>
        </authorList>
    </citation>
    <scope>NUCLEOTIDE SEQUENCE [LARGE SCALE GENOMIC DNA]</scope>
    <source>
        <strain evidence="6 7">LMG 29911</strain>
    </source>
</reference>
<dbReference type="InterPro" id="IPR046335">
    <property type="entry name" value="LacI/GalR-like_sensor"/>
</dbReference>
<dbReference type="InParanoid" id="A0A2S8STK5"/>
<evidence type="ECO:0000256" key="2">
    <source>
        <dbReference type="ARBA" id="ARBA00023015"/>
    </source>
</evidence>
<dbReference type="EMBL" id="NIGF01000007">
    <property type="protein sequence ID" value="PQV64135.1"/>
    <property type="molecule type" value="Genomic_DNA"/>
</dbReference>
<dbReference type="SUPFAM" id="SSF47413">
    <property type="entry name" value="lambda repressor-like DNA-binding domains"/>
    <property type="match status" value="1"/>
</dbReference>
<dbReference type="Proteomes" id="UP000237684">
    <property type="component" value="Unassembled WGS sequence"/>
</dbReference>
<dbReference type="PROSITE" id="PS50932">
    <property type="entry name" value="HTH_LACI_2"/>
    <property type="match status" value="1"/>
</dbReference>
<proteinExistence type="predicted"/>
<keyword evidence="1" id="KW-0678">Repressor</keyword>
<dbReference type="Pfam" id="PF13377">
    <property type="entry name" value="Peripla_BP_3"/>
    <property type="match status" value="1"/>
</dbReference>
<dbReference type="Gene3D" id="1.10.260.40">
    <property type="entry name" value="lambda repressor-like DNA-binding domains"/>
    <property type="match status" value="1"/>
</dbReference>
<dbReference type="OrthoDB" id="9798934at2"/>
<evidence type="ECO:0000256" key="4">
    <source>
        <dbReference type="ARBA" id="ARBA00023163"/>
    </source>
</evidence>
<keyword evidence="3" id="KW-0238">DNA-binding</keyword>
<dbReference type="AlphaFoldDB" id="A0A2S8STK5"/>
<evidence type="ECO:0000313" key="7">
    <source>
        <dbReference type="Proteomes" id="UP000237684"/>
    </source>
</evidence>
<evidence type="ECO:0000256" key="1">
    <source>
        <dbReference type="ARBA" id="ARBA00022491"/>
    </source>
</evidence>
<evidence type="ECO:0000313" key="6">
    <source>
        <dbReference type="EMBL" id="PQV64135.1"/>
    </source>
</evidence>
<feature type="domain" description="HTH lacI-type" evidence="5">
    <location>
        <begin position="3"/>
        <end position="56"/>
    </location>
</feature>
<comment type="caution">
    <text evidence="6">The sequence shown here is derived from an EMBL/GenBank/DDBJ whole genome shotgun (WGS) entry which is preliminary data.</text>
</comment>
<dbReference type="Pfam" id="PF00356">
    <property type="entry name" value="LacI"/>
    <property type="match status" value="1"/>
</dbReference>
<dbReference type="PANTHER" id="PTHR30146:SF148">
    <property type="entry name" value="HTH-TYPE TRANSCRIPTIONAL REPRESSOR PURR-RELATED"/>
    <property type="match status" value="1"/>
</dbReference>
<sequence length="345" mass="37639">MRPSIQHVAEQTGVSRMTVSNVLRGHDNRASKETRQRVLDAARELGYVPVAQPATQTRQVTTRTLSVVFDDIKVGSPGFGGDTFAGMIEAATQHNYDLLTLLRARPHGELDREEMRFLDRRSDGVIFVSDRVQSRRPLLEILVRHRIPVVVCYGADVPPGVDSVGVDNALAMQQVVDCLVQQGHKRIAFLAGRDQYSSFGRRREGFEAAMRERGRGIELHPSGIISSHQILLHGDEGAAATRQLIASGATAVVCANDLLALSLWDNIQNQGLRVPQDISIVGMDNLIEAGEKGLTTVALPALKIGTAAAEIIARRIEQESESPDEHIVLATTLIERDSVCAPARP</sequence>
<dbReference type="PANTHER" id="PTHR30146">
    <property type="entry name" value="LACI-RELATED TRANSCRIPTIONAL REPRESSOR"/>
    <property type="match status" value="1"/>
</dbReference>
<dbReference type="RefSeq" id="WP_105483599.1">
    <property type="nucleotide sequence ID" value="NZ_NIGF01000007.1"/>
</dbReference>
<gene>
    <name evidence="6" type="ORF">B1R32_107161</name>
</gene>
<dbReference type="InterPro" id="IPR028082">
    <property type="entry name" value="Peripla_BP_I"/>
</dbReference>
<dbReference type="CDD" id="cd06267">
    <property type="entry name" value="PBP1_LacI_sugar_binding-like"/>
    <property type="match status" value="1"/>
</dbReference>
<dbReference type="GO" id="GO:0003700">
    <property type="term" value="F:DNA-binding transcription factor activity"/>
    <property type="evidence" value="ECO:0007669"/>
    <property type="project" value="TreeGrafter"/>
</dbReference>
<accession>A0A2S8STK5</accession>
<dbReference type="SUPFAM" id="SSF53822">
    <property type="entry name" value="Periplasmic binding protein-like I"/>
    <property type="match status" value="1"/>
</dbReference>
<keyword evidence="7" id="KW-1185">Reference proteome</keyword>